<organism evidence="1 2">
    <name type="scientific">Pseudobacter ginsenosidimutans</name>
    <dbReference type="NCBI Taxonomy" id="661488"/>
    <lineage>
        <taxon>Bacteria</taxon>
        <taxon>Pseudomonadati</taxon>
        <taxon>Bacteroidota</taxon>
        <taxon>Chitinophagia</taxon>
        <taxon>Chitinophagales</taxon>
        <taxon>Chitinophagaceae</taxon>
        <taxon>Pseudobacter</taxon>
    </lineage>
</organism>
<dbReference type="Proteomes" id="UP000293874">
    <property type="component" value="Unassembled WGS sequence"/>
</dbReference>
<keyword evidence="2" id="KW-1185">Reference proteome</keyword>
<name>A0A4Q7N1F5_9BACT</name>
<sequence>MRKIIYFLLSFVILGLFSECKKGKQSKLENPFGLLQLGSDTSLPDGRYVIRTANGCTIPAATLRCDYTSDRVIGINGSLPAIDHIRLEDIDSADVWYVKKVRYVSPDPDYALAFGYRIYQRMSDGSYRFLSLSATASTLQWTDDEIGDTYTDDRAKSVKAAAHYLEKYPADPPVPTSFATSNDTLPEIKTRFLFQLYASEKEKGAFFIKTGGISATTGSTPVARWNFCLACIEDDKCDPGNLYPHFRDEDPRCQTWREGGNDTRRCYIREYYFQKVY</sequence>
<proteinExistence type="predicted"/>
<accession>A0A4Q7N1F5</accession>
<dbReference type="OrthoDB" id="9939615at2"/>
<gene>
    <name evidence="1" type="ORF">EV199_1306</name>
</gene>
<reference evidence="1 2" key="1">
    <citation type="submission" date="2019-02" db="EMBL/GenBank/DDBJ databases">
        <title>Genomic Encyclopedia of Type Strains, Phase IV (KMG-IV): sequencing the most valuable type-strain genomes for metagenomic binning, comparative biology and taxonomic classification.</title>
        <authorList>
            <person name="Goeker M."/>
        </authorList>
    </citation>
    <scope>NUCLEOTIDE SEQUENCE [LARGE SCALE GENOMIC DNA]</scope>
    <source>
        <strain evidence="1 2">DSM 18116</strain>
    </source>
</reference>
<dbReference type="AlphaFoldDB" id="A0A4Q7N1F5"/>
<protein>
    <submittedName>
        <fullName evidence="1">Uncharacterized protein</fullName>
    </submittedName>
</protein>
<comment type="caution">
    <text evidence="1">The sequence shown here is derived from an EMBL/GenBank/DDBJ whole genome shotgun (WGS) entry which is preliminary data.</text>
</comment>
<dbReference type="RefSeq" id="WP_130539808.1">
    <property type="nucleotide sequence ID" value="NZ_CP042431.1"/>
</dbReference>
<evidence type="ECO:0000313" key="2">
    <source>
        <dbReference type="Proteomes" id="UP000293874"/>
    </source>
</evidence>
<evidence type="ECO:0000313" key="1">
    <source>
        <dbReference type="EMBL" id="RZS75440.1"/>
    </source>
</evidence>
<dbReference type="EMBL" id="SGXA01000001">
    <property type="protein sequence ID" value="RZS75440.1"/>
    <property type="molecule type" value="Genomic_DNA"/>
</dbReference>